<sequence>MKTVLLFLGVLFLTVSCKKTKQENLQNEIESKIKVQLNDPESYEFNYFYLDSLEYIINKKEIKTVLKDIQDFEKDDDSKSQTMVSFLKSKNKFLESLNKNKYKGIFHLEQTINLELKS</sequence>
<gene>
    <name evidence="1" type="ORF">ACFSC2_24135</name>
</gene>
<accession>A0ABW4HJR0</accession>
<reference evidence="2" key="1">
    <citation type="journal article" date="2019" name="Int. J. Syst. Evol. Microbiol.">
        <title>The Global Catalogue of Microorganisms (GCM) 10K type strain sequencing project: providing services to taxonomists for standard genome sequencing and annotation.</title>
        <authorList>
            <consortium name="The Broad Institute Genomics Platform"/>
            <consortium name="The Broad Institute Genome Sequencing Center for Infectious Disease"/>
            <person name="Wu L."/>
            <person name="Ma J."/>
        </authorList>
    </citation>
    <scope>NUCLEOTIDE SEQUENCE [LARGE SCALE GENOMIC DNA]</scope>
    <source>
        <strain evidence="2">CCUG 70865</strain>
    </source>
</reference>
<name>A0ABW4HJR0_9FLAO</name>
<evidence type="ECO:0008006" key="3">
    <source>
        <dbReference type="Google" id="ProtNLM"/>
    </source>
</evidence>
<protein>
    <recommendedName>
        <fullName evidence="3">Lipoprotein</fullName>
    </recommendedName>
</protein>
<evidence type="ECO:0000313" key="2">
    <source>
        <dbReference type="Proteomes" id="UP001597138"/>
    </source>
</evidence>
<dbReference type="RefSeq" id="WP_379813659.1">
    <property type="nucleotide sequence ID" value="NZ_JBHUDZ010000018.1"/>
</dbReference>
<keyword evidence="2" id="KW-1185">Reference proteome</keyword>
<dbReference type="EMBL" id="JBHUDZ010000018">
    <property type="protein sequence ID" value="MFD1605849.1"/>
    <property type="molecule type" value="Genomic_DNA"/>
</dbReference>
<proteinExistence type="predicted"/>
<comment type="caution">
    <text evidence="1">The sequence shown here is derived from an EMBL/GenBank/DDBJ whole genome shotgun (WGS) entry which is preliminary data.</text>
</comment>
<dbReference type="Proteomes" id="UP001597138">
    <property type="component" value="Unassembled WGS sequence"/>
</dbReference>
<evidence type="ECO:0000313" key="1">
    <source>
        <dbReference type="EMBL" id="MFD1605849.1"/>
    </source>
</evidence>
<organism evidence="1 2">
    <name type="scientific">Flavobacterium artemisiae</name>
    <dbReference type="NCBI Taxonomy" id="2126556"/>
    <lineage>
        <taxon>Bacteria</taxon>
        <taxon>Pseudomonadati</taxon>
        <taxon>Bacteroidota</taxon>
        <taxon>Flavobacteriia</taxon>
        <taxon>Flavobacteriales</taxon>
        <taxon>Flavobacteriaceae</taxon>
        <taxon>Flavobacterium</taxon>
    </lineage>
</organism>
<dbReference type="PROSITE" id="PS51257">
    <property type="entry name" value="PROKAR_LIPOPROTEIN"/>
    <property type="match status" value="1"/>
</dbReference>